<evidence type="ECO:0000256" key="16">
    <source>
        <dbReference type="ARBA" id="ARBA00023315"/>
    </source>
</evidence>
<dbReference type="InterPro" id="IPR015421">
    <property type="entry name" value="PyrdxlP-dep_Trfase_major"/>
</dbReference>
<dbReference type="GO" id="GO:0030170">
    <property type="term" value="F:pyridoxal phosphate binding"/>
    <property type="evidence" value="ECO:0007669"/>
    <property type="project" value="InterPro"/>
</dbReference>
<reference evidence="20" key="1">
    <citation type="submission" date="2020-11" db="EMBL/GenBank/DDBJ databases">
        <authorList>
            <consortium name="DOE Joint Genome Institute"/>
            <person name="Ahrendt S."/>
            <person name="Riley R."/>
            <person name="Andreopoulos W."/>
            <person name="Labutti K."/>
            <person name="Pangilinan J."/>
            <person name="Ruiz-Duenas F.J."/>
            <person name="Barrasa J.M."/>
            <person name="Sanchez-Garcia M."/>
            <person name="Camarero S."/>
            <person name="Miyauchi S."/>
            <person name="Serrano A."/>
            <person name="Linde D."/>
            <person name="Babiker R."/>
            <person name="Drula E."/>
            <person name="Ayuso-Fernandez I."/>
            <person name="Pacheco R."/>
            <person name="Padilla G."/>
            <person name="Ferreira P."/>
            <person name="Barriuso J."/>
            <person name="Kellner H."/>
            <person name="Castanera R."/>
            <person name="Alfaro M."/>
            <person name="Ramirez L."/>
            <person name="Pisabarro A.G."/>
            <person name="Kuo A."/>
            <person name="Tritt A."/>
            <person name="Lipzen A."/>
            <person name="He G."/>
            <person name="Yan M."/>
            <person name="Ng V."/>
            <person name="Cullen D."/>
            <person name="Martin F."/>
            <person name="Rosso M.-N."/>
            <person name="Henrissat B."/>
            <person name="Hibbett D."/>
            <person name="Martinez A.T."/>
            <person name="Grigoriev I.V."/>
        </authorList>
    </citation>
    <scope>NUCLEOTIDE SEQUENCE</scope>
    <source>
        <strain evidence="20">CBS 247.69</strain>
    </source>
</reference>
<gene>
    <name evidence="20" type="ORF">BDZ94DRAFT_1249821</name>
</gene>
<evidence type="ECO:0000256" key="15">
    <source>
        <dbReference type="ARBA" id="ARBA00023136"/>
    </source>
</evidence>
<feature type="compositionally biased region" description="Low complexity" evidence="18">
    <location>
        <begin position="58"/>
        <end position="75"/>
    </location>
</feature>
<keyword evidence="8" id="KW-0808">Transferase</keyword>
<dbReference type="GO" id="GO:0046512">
    <property type="term" value="P:sphingosine biosynthetic process"/>
    <property type="evidence" value="ECO:0007669"/>
    <property type="project" value="TreeGrafter"/>
</dbReference>
<evidence type="ECO:0000256" key="18">
    <source>
        <dbReference type="SAM" id="MobiDB-lite"/>
    </source>
</evidence>
<dbReference type="GO" id="GO:0046513">
    <property type="term" value="P:ceramide biosynthetic process"/>
    <property type="evidence" value="ECO:0007669"/>
    <property type="project" value="TreeGrafter"/>
</dbReference>
<evidence type="ECO:0000313" key="21">
    <source>
        <dbReference type="Proteomes" id="UP000807353"/>
    </source>
</evidence>
<feature type="domain" description="Aminotransferase class I/classII large" evidence="19">
    <location>
        <begin position="546"/>
        <end position="636"/>
    </location>
</feature>
<comment type="cofactor">
    <cofactor evidence="1">
        <name>pyridoxal 5'-phosphate</name>
        <dbReference type="ChEBI" id="CHEBI:597326"/>
    </cofactor>
</comment>
<keyword evidence="10" id="KW-0256">Endoplasmic reticulum</keyword>
<evidence type="ECO:0000259" key="19">
    <source>
        <dbReference type="Pfam" id="PF00155"/>
    </source>
</evidence>
<dbReference type="GO" id="GO:0017059">
    <property type="term" value="C:serine palmitoyltransferase complex"/>
    <property type="evidence" value="ECO:0007669"/>
    <property type="project" value="TreeGrafter"/>
</dbReference>
<dbReference type="OrthoDB" id="65434at2759"/>
<evidence type="ECO:0000256" key="9">
    <source>
        <dbReference type="ARBA" id="ARBA00022692"/>
    </source>
</evidence>
<dbReference type="EC" id="2.3.1.50" evidence="7"/>
<keyword evidence="21" id="KW-1185">Reference proteome</keyword>
<dbReference type="InterPro" id="IPR015424">
    <property type="entry name" value="PyrdxlP-dep_Trfase"/>
</dbReference>
<evidence type="ECO:0000256" key="8">
    <source>
        <dbReference type="ARBA" id="ARBA00022679"/>
    </source>
</evidence>
<evidence type="ECO:0000256" key="11">
    <source>
        <dbReference type="ARBA" id="ARBA00022898"/>
    </source>
</evidence>
<evidence type="ECO:0000313" key="20">
    <source>
        <dbReference type="EMBL" id="KAF9467194.1"/>
    </source>
</evidence>
<protein>
    <recommendedName>
        <fullName evidence="7">serine C-palmitoyltransferase</fullName>
        <ecNumber evidence="7">2.3.1.50</ecNumber>
    </recommendedName>
</protein>
<evidence type="ECO:0000256" key="5">
    <source>
        <dbReference type="ARBA" id="ARBA00004991"/>
    </source>
</evidence>
<dbReference type="PANTHER" id="PTHR13693:SF3">
    <property type="entry name" value="LD36009P"/>
    <property type="match status" value="1"/>
</dbReference>
<dbReference type="Pfam" id="PF00155">
    <property type="entry name" value="Aminotran_1_2"/>
    <property type="match status" value="2"/>
</dbReference>
<name>A0A9P5YDD1_9AGAR</name>
<evidence type="ECO:0000256" key="4">
    <source>
        <dbReference type="ARBA" id="ARBA00004760"/>
    </source>
</evidence>
<organism evidence="20 21">
    <name type="scientific">Collybia nuda</name>
    <dbReference type="NCBI Taxonomy" id="64659"/>
    <lineage>
        <taxon>Eukaryota</taxon>
        <taxon>Fungi</taxon>
        <taxon>Dikarya</taxon>
        <taxon>Basidiomycota</taxon>
        <taxon>Agaricomycotina</taxon>
        <taxon>Agaricomycetes</taxon>
        <taxon>Agaricomycetidae</taxon>
        <taxon>Agaricales</taxon>
        <taxon>Tricholomatineae</taxon>
        <taxon>Clitocybaceae</taxon>
        <taxon>Collybia</taxon>
    </lineage>
</organism>
<keyword evidence="15" id="KW-0472">Membrane</keyword>
<proteinExistence type="inferred from homology"/>
<evidence type="ECO:0000256" key="3">
    <source>
        <dbReference type="ARBA" id="ARBA00004370"/>
    </source>
</evidence>
<evidence type="ECO:0000256" key="7">
    <source>
        <dbReference type="ARBA" id="ARBA00013220"/>
    </source>
</evidence>
<accession>A0A9P5YDD1</accession>
<dbReference type="InterPro" id="IPR050087">
    <property type="entry name" value="AON_synthase_class-II"/>
</dbReference>
<comment type="catalytic activity">
    <reaction evidence="17">
        <text>L-serine + hexadecanoyl-CoA + H(+) = 3-oxosphinganine + CO2 + CoA</text>
        <dbReference type="Rhea" id="RHEA:14761"/>
        <dbReference type="ChEBI" id="CHEBI:15378"/>
        <dbReference type="ChEBI" id="CHEBI:16526"/>
        <dbReference type="ChEBI" id="CHEBI:33384"/>
        <dbReference type="ChEBI" id="CHEBI:57287"/>
        <dbReference type="ChEBI" id="CHEBI:57379"/>
        <dbReference type="ChEBI" id="CHEBI:58299"/>
        <dbReference type="EC" id="2.3.1.50"/>
    </reaction>
</comment>
<evidence type="ECO:0000256" key="2">
    <source>
        <dbReference type="ARBA" id="ARBA00004240"/>
    </source>
</evidence>
<dbReference type="Proteomes" id="UP000807353">
    <property type="component" value="Unassembled WGS sequence"/>
</dbReference>
<comment type="pathway">
    <text evidence="4">Lipid metabolism; sphingolipid metabolism.</text>
</comment>
<evidence type="ECO:0000256" key="12">
    <source>
        <dbReference type="ARBA" id="ARBA00022919"/>
    </source>
</evidence>
<keyword evidence="9" id="KW-0812">Transmembrane</keyword>
<evidence type="ECO:0000256" key="13">
    <source>
        <dbReference type="ARBA" id="ARBA00022989"/>
    </source>
</evidence>
<dbReference type="EMBL" id="MU150238">
    <property type="protein sequence ID" value="KAF9467194.1"/>
    <property type="molecule type" value="Genomic_DNA"/>
</dbReference>
<dbReference type="GO" id="GO:0016020">
    <property type="term" value="C:membrane"/>
    <property type="evidence" value="ECO:0007669"/>
    <property type="project" value="UniProtKB-SubCell"/>
</dbReference>
<evidence type="ECO:0000256" key="17">
    <source>
        <dbReference type="ARBA" id="ARBA00048528"/>
    </source>
</evidence>
<keyword evidence="12" id="KW-0746">Sphingolipid metabolism</keyword>
<evidence type="ECO:0000256" key="6">
    <source>
        <dbReference type="ARBA" id="ARBA00008392"/>
    </source>
</evidence>
<keyword evidence="11" id="KW-0663">Pyridoxal phosphate</keyword>
<feature type="region of interest" description="Disordered" evidence="18">
    <location>
        <begin position="1"/>
        <end position="29"/>
    </location>
</feature>
<dbReference type="GO" id="GO:0004758">
    <property type="term" value="F:serine C-palmitoyltransferase activity"/>
    <property type="evidence" value="ECO:0007669"/>
    <property type="project" value="UniProtKB-EC"/>
</dbReference>
<dbReference type="AlphaFoldDB" id="A0A9P5YDD1"/>
<comment type="similarity">
    <text evidence="6">Belongs to the class-II pyridoxal-phosphate-dependent aminotransferase family.</text>
</comment>
<dbReference type="PROSITE" id="PS00599">
    <property type="entry name" value="AA_TRANSFER_CLASS_2"/>
    <property type="match status" value="1"/>
</dbReference>
<dbReference type="Gene3D" id="3.90.1150.10">
    <property type="entry name" value="Aspartate Aminotransferase, domain 1"/>
    <property type="match status" value="1"/>
</dbReference>
<feature type="domain" description="Aminotransferase class I/classII large" evidence="19">
    <location>
        <begin position="241"/>
        <end position="490"/>
    </location>
</feature>
<dbReference type="Gene3D" id="3.40.640.10">
    <property type="entry name" value="Type I PLP-dependent aspartate aminotransferase-like (Major domain)"/>
    <property type="match status" value="1"/>
</dbReference>
<evidence type="ECO:0000256" key="10">
    <source>
        <dbReference type="ARBA" id="ARBA00022824"/>
    </source>
</evidence>
<comment type="subcellular location">
    <subcellularLocation>
        <location evidence="2">Endoplasmic reticulum</location>
    </subcellularLocation>
    <subcellularLocation>
        <location evidence="3">Membrane</location>
    </subcellularLocation>
</comment>
<dbReference type="FunFam" id="3.40.640.10:FF:000047">
    <property type="entry name" value="serine palmitoyltransferase 2 isoform X1"/>
    <property type="match status" value="1"/>
</dbReference>
<dbReference type="PANTHER" id="PTHR13693">
    <property type="entry name" value="CLASS II AMINOTRANSFERASE/8-AMINO-7-OXONONANOATE SYNTHASE"/>
    <property type="match status" value="1"/>
</dbReference>
<evidence type="ECO:0000256" key="14">
    <source>
        <dbReference type="ARBA" id="ARBA00023098"/>
    </source>
</evidence>
<feature type="region of interest" description="Disordered" evidence="18">
    <location>
        <begin position="42"/>
        <end position="93"/>
    </location>
</feature>
<dbReference type="InterPro" id="IPR001917">
    <property type="entry name" value="Aminotrans_II_pyridoxalP_BS"/>
</dbReference>
<dbReference type="InterPro" id="IPR004839">
    <property type="entry name" value="Aminotransferase_I/II_large"/>
</dbReference>
<evidence type="ECO:0000256" key="1">
    <source>
        <dbReference type="ARBA" id="ARBA00001933"/>
    </source>
</evidence>
<comment type="pathway">
    <text evidence="5">Sphingolipid metabolism.</text>
</comment>
<dbReference type="GO" id="GO:0005783">
    <property type="term" value="C:endoplasmic reticulum"/>
    <property type="evidence" value="ECO:0007669"/>
    <property type="project" value="UniProtKB-SubCell"/>
</dbReference>
<dbReference type="InterPro" id="IPR015422">
    <property type="entry name" value="PyrdxlP-dep_Trfase_small"/>
</dbReference>
<sequence length="670" mass="73079">MPASSPLPSPMALSIASPTPSMFKKRSSQSLAPMASAASYLSAVSKADARARNGNARPPTSTPALSLSSSITSSSEDTVLHDDDLNNEDGLTYPVRAPTSEEVFTTVHTEFGHCANDEYRFTSQHTPGAPVPAHVEQDPPYYILLSTYISYLILICLGHLRDFIGKRLSPSSYKHLIPRGGYAPLNSDFDSFYTRRLKTRMDDCFSQPVTGVAGRTILLLDRISSDYNRTHILTGNRTRALNISSYNYLGFAQARGGCADAVEESIKRYGISTCGSRLEGGSSDLHNISEALVAKFVGMEDALISSMGFATNSTYIPALVGKGCLVISDELNHASIRFGVRLSGAHVRMFKHNDMNNLESLLREVISQGQPKTHRPWKKILIIVEGLYSMEGTLLNLPGILELKKKYKFYLFVDEAHSIGALGPHGRGVADYFGVPPRSIDILMGTFTKSFGAAGGYIAGDKSLIDRLRIRGHSGPYAESMTPPVLTQIIASMASIMGVSAQSLMPSTSSRDESEYTHPGPAPSNALPSWLMLPPPLASGAEGRLRLRRLAFNSRYLHRGLQKLGFITYGHPASPIVPLLLFNPGKMCMFHRMMKDRRTPIVVVVVAYPATPLVTSRVRFCVSAAHTKDDVDTVLTACDEIGDILDLKHGSKDRWSLEKVLGNAVELAHM</sequence>
<keyword evidence="16" id="KW-0012">Acyltransferase</keyword>
<dbReference type="CDD" id="cd06454">
    <property type="entry name" value="KBL_like"/>
    <property type="match status" value="1"/>
</dbReference>
<keyword evidence="14" id="KW-0443">Lipid metabolism</keyword>
<keyword evidence="13" id="KW-1133">Transmembrane helix</keyword>
<dbReference type="SUPFAM" id="SSF53383">
    <property type="entry name" value="PLP-dependent transferases"/>
    <property type="match status" value="1"/>
</dbReference>
<comment type="caution">
    <text evidence="20">The sequence shown here is derived from an EMBL/GenBank/DDBJ whole genome shotgun (WGS) entry which is preliminary data.</text>
</comment>